<evidence type="ECO:0000313" key="2">
    <source>
        <dbReference type="EMBL" id="PIC54875.1"/>
    </source>
</evidence>
<evidence type="ECO:0000313" key="3">
    <source>
        <dbReference type="Proteomes" id="UP000230233"/>
    </source>
</evidence>
<dbReference type="AlphaFoldDB" id="A0A2G5VSR2"/>
<comment type="caution">
    <text evidence="2">The sequence shown here is derived from an EMBL/GenBank/DDBJ whole genome shotgun (WGS) entry which is preliminary data.</text>
</comment>
<reference evidence="3" key="1">
    <citation type="submission" date="2017-10" db="EMBL/GenBank/DDBJ databases">
        <title>Rapid genome shrinkage in a self-fertile nematode reveals novel sperm competition proteins.</title>
        <authorList>
            <person name="Yin D."/>
            <person name="Schwarz E.M."/>
            <person name="Thomas C.G."/>
            <person name="Felde R.L."/>
            <person name="Korf I.F."/>
            <person name="Cutter A.D."/>
            <person name="Schartner C.M."/>
            <person name="Ralston E.J."/>
            <person name="Meyer B.J."/>
            <person name="Haag E.S."/>
        </authorList>
    </citation>
    <scope>NUCLEOTIDE SEQUENCE [LARGE SCALE GENOMIC DNA]</scope>
    <source>
        <strain evidence="3">JU1422</strain>
    </source>
</reference>
<keyword evidence="3" id="KW-1185">Reference proteome</keyword>
<sequence>MTPRPETFGSFMQCCLENCFSAAVIILVQVMNRRQQLANIERAKKEKEMEEEVKKRKEEEENQARKDENEEHGESTTENETNKDGVHPETD</sequence>
<dbReference type="Proteomes" id="UP000230233">
    <property type="component" value="Chromosome I"/>
</dbReference>
<evidence type="ECO:0000256" key="1">
    <source>
        <dbReference type="SAM" id="MobiDB-lite"/>
    </source>
</evidence>
<accession>A0A2G5VSR2</accession>
<name>A0A2G5VSR2_9PELO</name>
<organism evidence="2 3">
    <name type="scientific">Caenorhabditis nigoni</name>
    <dbReference type="NCBI Taxonomy" id="1611254"/>
    <lineage>
        <taxon>Eukaryota</taxon>
        <taxon>Metazoa</taxon>
        <taxon>Ecdysozoa</taxon>
        <taxon>Nematoda</taxon>
        <taxon>Chromadorea</taxon>
        <taxon>Rhabditida</taxon>
        <taxon>Rhabditina</taxon>
        <taxon>Rhabditomorpha</taxon>
        <taxon>Rhabditoidea</taxon>
        <taxon>Rhabditidae</taxon>
        <taxon>Peloderinae</taxon>
        <taxon>Caenorhabditis</taxon>
    </lineage>
</organism>
<feature type="region of interest" description="Disordered" evidence="1">
    <location>
        <begin position="42"/>
        <end position="91"/>
    </location>
</feature>
<dbReference type="EMBL" id="PDUG01000001">
    <property type="protein sequence ID" value="PIC54875.1"/>
    <property type="molecule type" value="Genomic_DNA"/>
</dbReference>
<dbReference type="OrthoDB" id="10385527at2759"/>
<protein>
    <submittedName>
        <fullName evidence="2">Uncharacterized protein</fullName>
    </submittedName>
</protein>
<gene>
    <name evidence="2" type="primary">Cnig_chr_I.g3948</name>
    <name evidence="2" type="ORF">B9Z55_003948</name>
</gene>
<proteinExistence type="predicted"/>